<dbReference type="InParanoid" id="D8LMC6"/>
<dbReference type="InterPro" id="IPR000742">
    <property type="entry name" value="EGF"/>
</dbReference>
<comment type="caution">
    <text evidence="1">Lacks conserved residue(s) required for the propagation of feature annotation.</text>
</comment>
<feature type="chain" id="PRO_5003117290" description="EGF-like domain-containing protein" evidence="2">
    <location>
        <begin position="31"/>
        <end position="404"/>
    </location>
</feature>
<evidence type="ECO:0000259" key="3">
    <source>
        <dbReference type="PROSITE" id="PS50026"/>
    </source>
</evidence>
<keyword evidence="1" id="KW-0245">EGF-like domain</keyword>
<dbReference type="OrthoDB" id="4405280at2759"/>
<dbReference type="EMBL" id="FN649728">
    <property type="protein sequence ID" value="CBN77536.1"/>
    <property type="molecule type" value="Genomic_DNA"/>
</dbReference>
<gene>
    <name evidence="4" type="ORF">Esi_0004_0111</name>
</gene>
<keyword evidence="5" id="KW-1185">Reference proteome</keyword>
<dbReference type="Proteomes" id="UP000002630">
    <property type="component" value="Linkage Group LG03"/>
</dbReference>
<proteinExistence type="predicted"/>
<organism evidence="4 5">
    <name type="scientific">Ectocarpus siliculosus</name>
    <name type="common">Brown alga</name>
    <name type="synonym">Conferva siliculosa</name>
    <dbReference type="NCBI Taxonomy" id="2880"/>
    <lineage>
        <taxon>Eukaryota</taxon>
        <taxon>Sar</taxon>
        <taxon>Stramenopiles</taxon>
        <taxon>Ochrophyta</taxon>
        <taxon>PX clade</taxon>
        <taxon>Phaeophyceae</taxon>
        <taxon>Ectocarpales</taxon>
        <taxon>Ectocarpaceae</taxon>
        <taxon>Ectocarpus</taxon>
    </lineage>
</organism>
<evidence type="ECO:0000256" key="2">
    <source>
        <dbReference type="SAM" id="SignalP"/>
    </source>
</evidence>
<dbReference type="OMA" id="DAQCCEA"/>
<dbReference type="PROSITE" id="PS50026">
    <property type="entry name" value="EGF_3"/>
    <property type="match status" value="1"/>
</dbReference>
<evidence type="ECO:0000256" key="1">
    <source>
        <dbReference type="PROSITE-ProRule" id="PRU00076"/>
    </source>
</evidence>
<feature type="domain" description="EGF-like" evidence="3">
    <location>
        <begin position="211"/>
        <end position="249"/>
    </location>
</feature>
<dbReference type="AlphaFoldDB" id="D8LMC6"/>
<evidence type="ECO:0000313" key="4">
    <source>
        <dbReference type="EMBL" id="CBN77536.1"/>
    </source>
</evidence>
<dbReference type="SMART" id="SM00181">
    <property type="entry name" value="EGF"/>
    <property type="match status" value="2"/>
</dbReference>
<feature type="signal peptide" evidence="2">
    <location>
        <begin position="1"/>
        <end position="30"/>
    </location>
</feature>
<accession>D8LMC6</accession>
<evidence type="ECO:0000313" key="5">
    <source>
        <dbReference type="Proteomes" id="UP000002630"/>
    </source>
</evidence>
<sequence length="404" mass="41678">MAFYDTYAIATMKIFQALVLAGVAVLQVDAETCNADWSATCSDATTTVATTTDDCTGTAAACTEDDCCYTKCLSHTCTVTDEVQIQDAATTACTDDTCTDAQCCEADTKCLSHTCTVTDEVQIQDAATTACTDDTCTDAQCCEAEACSVATACGDNQDCTAEDDNTATCTCMDGYIDDNADGDAATVVCDLDAAATTDCAEGGCADADCCIADPCAVDDVCGDNQDCAVADDNTASCTCMDGYVDDNADGDAATVVCEMDGDDDEDICPTEMAACEANTACAACMTAGDAYMEDETCVVESELETCQDYADMYCCYAGGEDGEDECRTNSLMLAYTNCMVEEYEVESCTLIDLCDASATVAPTPAPVTSGTSSFFSRSSPGTAVFGAVATGIAGFLFTAVEGLL</sequence>
<dbReference type="EMBL" id="FN648596">
    <property type="protein sequence ID" value="CBN77536.1"/>
    <property type="molecule type" value="Genomic_DNA"/>
</dbReference>
<name>D8LMC6_ECTSI</name>
<keyword evidence="2" id="KW-0732">Signal</keyword>
<protein>
    <recommendedName>
        <fullName evidence="3">EGF-like domain-containing protein</fullName>
    </recommendedName>
</protein>
<reference evidence="4 5" key="1">
    <citation type="journal article" date="2010" name="Nature">
        <title>The Ectocarpus genome and the independent evolution of multicellularity in brown algae.</title>
        <authorList>
            <person name="Cock J.M."/>
            <person name="Sterck L."/>
            <person name="Rouze P."/>
            <person name="Scornet D."/>
            <person name="Allen A.E."/>
            <person name="Amoutzias G."/>
            <person name="Anthouard V."/>
            <person name="Artiguenave F."/>
            <person name="Aury J.M."/>
            <person name="Badger J.H."/>
            <person name="Beszteri B."/>
            <person name="Billiau K."/>
            <person name="Bonnet E."/>
            <person name="Bothwell J.H."/>
            <person name="Bowler C."/>
            <person name="Boyen C."/>
            <person name="Brownlee C."/>
            <person name="Carrano C.J."/>
            <person name="Charrier B."/>
            <person name="Cho G.Y."/>
            <person name="Coelho S.M."/>
            <person name="Collen J."/>
            <person name="Corre E."/>
            <person name="Da Silva C."/>
            <person name="Delage L."/>
            <person name="Delaroque N."/>
            <person name="Dittami S.M."/>
            <person name="Doulbeau S."/>
            <person name="Elias M."/>
            <person name="Farnham G."/>
            <person name="Gachon C.M."/>
            <person name="Gschloessl B."/>
            <person name="Heesch S."/>
            <person name="Jabbari K."/>
            <person name="Jubin C."/>
            <person name="Kawai H."/>
            <person name="Kimura K."/>
            <person name="Kloareg B."/>
            <person name="Kupper F.C."/>
            <person name="Lang D."/>
            <person name="Le Bail A."/>
            <person name="Leblanc C."/>
            <person name="Lerouge P."/>
            <person name="Lohr M."/>
            <person name="Lopez P.J."/>
            <person name="Martens C."/>
            <person name="Maumus F."/>
            <person name="Michel G."/>
            <person name="Miranda-Saavedra D."/>
            <person name="Morales J."/>
            <person name="Moreau H."/>
            <person name="Motomura T."/>
            <person name="Nagasato C."/>
            <person name="Napoli C.A."/>
            <person name="Nelson D.R."/>
            <person name="Nyvall-Collen P."/>
            <person name="Peters A.F."/>
            <person name="Pommier C."/>
            <person name="Potin P."/>
            <person name="Poulain J."/>
            <person name="Quesneville H."/>
            <person name="Read B."/>
            <person name="Rensing S.A."/>
            <person name="Ritter A."/>
            <person name="Rousvoal S."/>
            <person name="Samanta M."/>
            <person name="Samson G."/>
            <person name="Schroeder D.C."/>
            <person name="Segurens B."/>
            <person name="Strittmatter M."/>
            <person name="Tonon T."/>
            <person name="Tregear J.W."/>
            <person name="Valentin K."/>
            <person name="von Dassow P."/>
            <person name="Yamagishi T."/>
            <person name="Van de Peer Y."/>
            <person name="Wincker P."/>
        </authorList>
    </citation>
    <scope>NUCLEOTIDE SEQUENCE [LARGE SCALE GENOMIC DNA]</scope>
    <source>
        <strain evidence="5">Ec32 / CCAP1310/4</strain>
    </source>
</reference>